<dbReference type="Proteomes" id="UP000808914">
    <property type="component" value="Unassembled WGS sequence"/>
</dbReference>
<accession>A0ABS2Q2C5</accession>
<dbReference type="RefSeq" id="WP_205004009.1">
    <property type="nucleotide sequence ID" value="NZ_JAFBER010000016.1"/>
</dbReference>
<proteinExistence type="predicted"/>
<feature type="non-terminal residue" evidence="1">
    <location>
        <position position="1"/>
    </location>
</feature>
<reference evidence="1 2" key="1">
    <citation type="submission" date="2021-01" db="EMBL/GenBank/DDBJ databases">
        <title>Genomic Encyclopedia of Type Strains, Phase IV (KMG-IV): sequencing the most valuable type-strain genomes for metagenomic binning, comparative biology and taxonomic classification.</title>
        <authorList>
            <person name="Goeker M."/>
        </authorList>
    </citation>
    <scope>NUCLEOTIDE SEQUENCE [LARGE SCALE GENOMIC DNA]</scope>
    <source>
        <strain evidence="1 2">DSM 28236</strain>
    </source>
</reference>
<protein>
    <recommendedName>
        <fullName evidence="3">DDE family transposase</fullName>
    </recommendedName>
</protein>
<name>A0ABS2Q2C5_9BACL</name>
<sequence length="67" mass="7704">KVHVEFGIVALAHNILKAAGIRQLLSKKNRKKIKASGEKQFVFLHLLHFKDLSDKPFKQSKSRSMVY</sequence>
<evidence type="ECO:0000313" key="1">
    <source>
        <dbReference type="EMBL" id="MBM7646105.1"/>
    </source>
</evidence>
<comment type="caution">
    <text evidence="1">The sequence shown here is derived from an EMBL/GenBank/DDBJ whole genome shotgun (WGS) entry which is preliminary data.</text>
</comment>
<evidence type="ECO:0000313" key="2">
    <source>
        <dbReference type="Proteomes" id="UP000808914"/>
    </source>
</evidence>
<organism evidence="1 2">
    <name type="scientific">Scopulibacillus daqui</name>
    <dbReference type="NCBI Taxonomy" id="1469162"/>
    <lineage>
        <taxon>Bacteria</taxon>
        <taxon>Bacillati</taxon>
        <taxon>Bacillota</taxon>
        <taxon>Bacilli</taxon>
        <taxon>Bacillales</taxon>
        <taxon>Sporolactobacillaceae</taxon>
        <taxon>Scopulibacillus</taxon>
    </lineage>
</organism>
<gene>
    <name evidence="1" type="ORF">JOD45_002331</name>
</gene>
<keyword evidence="2" id="KW-1185">Reference proteome</keyword>
<dbReference type="EMBL" id="JAFBER010000016">
    <property type="protein sequence ID" value="MBM7646105.1"/>
    <property type="molecule type" value="Genomic_DNA"/>
</dbReference>
<evidence type="ECO:0008006" key="3">
    <source>
        <dbReference type="Google" id="ProtNLM"/>
    </source>
</evidence>